<dbReference type="InterPro" id="IPR025777">
    <property type="entry name" value="GMPS_ATP_PPase_dom"/>
</dbReference>
<protein>
    <recommendedName>
        <fullName evidence="9">GMP synthase [glutamine-hydrolyzing]</fullName>
        <ecNumber evidence="9">6.3.5.2</ecNumber>
    </recommendedName>
    <alternativeName>
        <fullName evidence="9">GMP synthetase</fullName>
    </alternativeName>
    <alternativeName>
        <fullName evidence="9">Glutamine amidotransferase</fullName>
    </alternativeName>
</protein>
<evidence type="ECO:0000256" key="1">
    <source>
        <dbReference type="ARBA" id="ARBA00002332"/>
    </source>
</evidence>
<evidence type="ECO:0000313" key="13">
    <source>
        <dbReference type="Proteomes" id="UP000239250"/>
    </source>
</evidence>
<dbReference type="Gene3D" id="3.40.50.620">
    <property type="entry name" value="HUPs"/>
    <property type="match status" value="1"/>
</dbReference>
<evidence type="ECO:0000256" key="7">
    <source>
        <dbReference type="ARBA" id="ARBA00022840"/>
    </source>
</evidence>
<comment type="catalytic activity">
    <reaction evidence="9">
        <text>XMP + L-glutamine + ATP + H2O = GMP + L-glutamate + AMP + diphosphate + 2 H(+)</text>
        <dbReference type="Rhea" id="RHEA:11680"/>
        <dbReference type="ChEBI" id="CHEBI:15377"/>
        <dbReference type="ChEBI" id="CHEBI:15378"/>
        <dbReference type="ChEBI" id="CHEBI:29985"/>
        <dbReference type="ChEBI" id="CHEBI:30616"/>
        <dbReference type="ChEBI" id="CHEBI:33019"/>
        <dbReference type="ChEBI" id="CHEBI:57464"/>
        <dbReference type="ChEBI" id="CHEBI:58115"/>
        <dbReference type="ChEBI" id="CHEBI:58359"/>
        <dbReference type="ChEBI" id="CHEBI:456215"/>
        <dbReference type="EC" id="6.3.5.2"/>
    </reaction>
</comment>
<dbReference type="InterPro" id="IPR014729">
    <property type="entry name" value="Rossmann-like_a/b/a_fold"/>
</dbReference>
<evidence type="ECO:0000256" key="3">
    <source>
        <dbReference type="ARBA" id="ARBA00022598"/>
    </source>
</evidence>
<evidence type="ECO:0000256" key="2">
    <source>
        <dbReference type="ARBA" id="ARBA00005153"/>
    </source>
</evidence>
<dbReference type="SUPFAM" id="SSF54810">
    <property type="entry name" value="GMP synthetase C-terminal dimerisation domain"/>
    <property type="match status" value="1"/>
</dbReference>
<dbReference type="InterPro" id="IPR022310">
    <property type="entry name" value="NAD/GMP_synthase"/>
</dbReference>
<evidence type="ECO:0000256" key="8">
    <source>
        <dbReference type="ARBA" id="ARBA00022962"/>
    </source>
</evidence>
<evidence type="ECO:0000313" key="12">
    <source>
        <dbReference type="EMBL" id="AVP49217.1"/>
    </source>
</evidence>
<evidence type="ECO:0000259" key="11">
    <source>
        <dbReference type="PROSITE" id="PS51553"/>
    </source>
</evidence>
<dbReference type="HAMAP" id="MF_00344">
    <property type="entry name" value="GMP_synthase"/>
    <property type="match status" value="1"/>
</dbReference>
<keyword evidence="4 9" id="KW-0547">Nucleotide-binding</keyword>
<keyword evidence="3 9" id="KW-0436">Ligase</keyword>
<dbReference type="NCBIfam" id="TIGR00884">
    <property type="entry name" value="guaA_Cterm"/>
    <property type="match status" value="1"/>
</dbReference>
<feature type="active site" evidence="9">
    <location>
        <position position="169"/>
    </location>
</feature>
<dbReference type="EC" id="6.3.5.2" evidence="9"/>
<feature type="active site" evidence="9">
    <location>
        <position position="171"/>
    </location>
</feature>
<evidence type="ECO:0000256" key="5">
    <source>
        <dbReference type="ARBA" id="ARBA00022749"/>
    </source>
</evidence>
<comment type="pathway">
    <text evidence="2 9">Purine metabolism; GMP biosynthesis; GMP from XMP (L-Gln route): step 1/1.</text>
</comment>
<evidence type="ECO:0000256" key="4">
    <source>
        <dbReference type="ARBA" id="ARBA00022741"/>
    </source>
</evidence>
<organism evidence="12 13">
    <name type="scientific">Williamsoniiplasma luminosum</name>
    <dbReference type="NCBI Taxonomy" id="214888"/>
    <lineage>
        <taxon>Bacteria</taxon>
        <taxon>Bacillati</taxon>
        <taxon>Mycoplasmatota</taxon>
        <taxon>Mollicutes</taxon>
        <taxon>Entomoplasmatales</taxon>
        <taxon>Williamsoniiplasma</taxon>
    </lineage>
</organism>
<dbReference type="SUPFAM" id="SSF52317">
    <property type="entry name" value="Class I glutamine amidotransferase-like"/>
    <property type="match status" value="1"/>
</dbReference>
<dbReference type="PROSITE" id="PS51273">
    <property type="entry name" value="GATASE_TYPE_1"/>
    <property type="match status" value="1"/>
</dbReference>
<feature type="binding site" evidence="10">
    <location>
        <begin position="223"/>
        <end position="229"/>
    </location>
    <ligand>
        <name>ATP</name>
        <dbReference type="ChEBI" id="CHEBI:30616"/>
    </ligand>
</feature>
<dbReference type="PANTHER" id="PTHR11922:SF2">
    <property type="entry name" value="GMP SYNTHASE [GLUTAMINE-HYDROLYZING]"/>
    <property type="match status" value="1"/>
</dbReference>
<reference evidence="13" key="1">
    <citation type="submission" date="2018-02" db="EMBL/GenBank/DDBJ databases">
        <title>Firefly genomes illuminate parallel origins of bioluminescence in beetles.</title>
        <authorList>
            <person name="Fallon T.R."/>
            <person name="Lower S.E.S."/>
            <person name="Behringer M."/>
            <person name="Weng J.-K."/>
        </authorList>
    </citation>
    <scope>NUCLEOTIDE SEQUENCE [LARGE SCALE GENOMIC DNA]</scope>
</reference>
<dbReference type="Pfam" id="PF02540">
    <property type="entry name" value="NAD_synthase"/>
    <property type="match status" value="1"/>
</dbReference>
<dbReference type="RefSeq" id="WP_303662556.1">
    <property type="nucleotide sequence ID" value="NZ_CP027019.1"/>
</dbReference>
<dbReference type="EMBL" id="CP027019">
    <property type="protein sequence ID" value="AVP49217.1"/>
    <property type="molecule type" value="Genomic_DNA"/>
</dbReference>
<feature type="domain" description="GMPS ATP-PPase" evidence="11">
    <location>
        <begin position="196"/>
        <end position="388"/>
    </location>
</feature>
<dbReference type="Gene3D" id="3.30.300.10">
    <property type="match status" value="1"/>
</dbReference>
<dbReference type="FunFam" id="3.40.50.620:FF:000001">
    <property type="entry name" value="GMP synthase [glutamine-hydrolyzing]"/>
    <property type="match status" value="1"/>
</dbReference>
<dbReference type="GO" id="GO:0003921">
    <property type="term" value="F:GMP synthase activity"/>
    <property type="evidence" value="ECO:0007669"/>
    <property type="project" value="InterPro"/>
</dbReference>
<gene>
    <name evidence="9" type="primary">guaA</name>
    <name evidence="12" type="ORF">C5T88_01305</name>
</gene>
<dbReference type="InterPro" id="IPR022955">
    <property type="entry name" value="GMP_synthase"/>
</dbReference>
<dbReference type="Proteomes" id="UP000239250">
    <property type="component" value="Chromosome"/>
</dbReference>
<dbReference type="Pfam" id="PF00958">
    <property type="entry name" value="GMP_synt_C"/>
    <property type="match status" value="1"/>
</dbReference>
<accession>A0A2S0NJN5</accession>
<keyword evidence="7 9" id="KW-0067">ATP-binding</keyword>
<proteinExistence type="inferred from homology"/>
<evidence type="ECO:0000256" key="10">
    <source>
        <dbReference type="PROSITE-ProRule" id="PRU00886"/>
    </source>
</evidence>
<dbReference type="Pfam" id="PF00117">
    <property type="entry name" value="GATase"/>
    <property type="match status" value="1"/>
</dbReference>
<dbReference type="UniPathway" id="UPA00189">
    <property type="reaction ID" value="UER00296"/>
</dbReference>
<keyword evidence="6 9" id="KW-0658">Purine biosynthesis</keyword>
<dbReference type="SUPFAM" id="SSF52402">
    <property type="entry name" value="Adenine nucleotide alpha hydrolases-like"/>
    <property type="match status" value="1"/>
</dbReference>
<dbReference type="Gene3D" id="3.40.50.880">
    <property type="match status" value="1"/>
</dbReference>
<dbReference type="AlphaFoldDB" id="A0A2S0NJN5"/>
<dbReference type="FunFam" id="3.30.300.10:FF:000002">
    <property type="entry name" value="GMP synthase [glutamine-hydrolyzing]"/>
    <property type="match status" value="1"/>
</dbReference>
<dbReference type="NCBIfam" id="NF000848">
    <property type="entry name" value="PRK00074.1"/>
    <property type="match status" value="1"/>
</dbReference>
<dbReference type="CDD" id="cd01997">
    <property type="entry name" value="GMP_synthase_C"/>
    <property type="match status" value="1"/>
</dbReference>
<dbReference type="InterPro" id="IPR004739">
    <property type="entry name" value="GMP_synth_GATase"/>
</dbReference>
<dbReference type="GO" id="GO:0005524">
    <property type="term" value="F:ATP binding"/>
    <property type="evidence" value="ECO:0007669"/>
    <property type="project" value="UniProtKB-UniRule"/>
</dbReference>
<dbReference type="PANTHER" id="PTHR11922">
    <property type="entry name" value="GMP SYNTHASE-RELATED"/>
    <property type="match status" value="1"/>
</dbReference>
<dbReference type="GO" id="GO:0005829">
    <property type="term" value="C:cytosol"/>
    <property type="evidence" value="ECO:0007669"/>
    <property type="project" value="TreeGrafter"/>
</dbReference>
<comment type="subunit">
    <text evidence="9">Homodimer.</text>
</comment>
<dbReference type="CDD" id="cd01742">
    <property type="entry name" value="GATase1_GMP_Synthase"/>
    <property type="match status" value="1"/>
</dbReference>
<keyword evidence="8 9" id="KW-0315">Glutamine amidotransferase</keyword>
<evidence type="ECO:0000256" key="9">
    <source>
        <dbReference type="HAMAP-Rule" id="MF_00344"/>
    </source>
</evidence>
<name>A0A2S0NJN5_9MOLU</name>
<keyword evidence="5 9" id="KW-0332">GMP biosynthesis</keyword>
<dbReference type="PROSITE" id="PS51553">
    <property type="entry name" value="GMPS_ATP_PPASE"/>
    <property type="match status" value="1"/>
</dbReference>
<dbReference type="NCBIfam" id="TIGR00888">
    <property type="entry name" value="guaA_Nterm"/>
    <property type="match status" value="1"/>
</dbReference>
<dbReference type="InterPro" id="IPR017926">
    <property type="entry name" value="GATASE"/>
</dbReference>
<dbReference type="InterPro" id="IPR001674">
    <property type="entry name" value="GMP_synth_C"/>
</dbReference>
<sequence length="513" mass="58144">MKNTQIIILDFGSQYTQLLARRIRELHVYVEVVDYEITATELKAYQNLKGIIFSGGPASTYQTDAYQIDQQIYNLDLPILGICYGMQLLAHDFDGVVQQAQKQEFGRAAISISIHNALTKDIPKDSIVWMSHADHIDKMPKDFEIIGTSKNSIALIKHETKEFYGIQFHPEVTHSEYGTVLLNNFIFNICQVNQDWYLEDFIEQTIANIKATVKDQKVVLGLSGGVDSSVSAVLIQKAIQEQLTCVFVDHGLLRKNEANEVIEFYEKHFQMKIVKIDASEMFYQHLKGVVDPEQKRKVIGKLFIDVFTNYIEEHNQDITFLAQGTIYPDIIESSKKGHSSKTIKSHHNVGGLPKDLKLTLLEPIKDLFKDEVRQIGQSLGIADQLINRHPFPGPGLGIRIIGEVTKAKCDLLREVDAIFIEELRKKKLYNKVSQAFATLLPVKTVGVMGDNRTYENLVALRSVNSIDFMTAQASHLPWKFIDHVVGRIINEVEGVNRVVYDVTSKPPGTIEWE</sequence>
<feature type="active site" description="Nucleophile" evidence="9">
    <location>
        <position position="83"/>
    </location>
</feature>
<dbReference type="PRINTS" id="PR00096">
    <property type="entry name" value="GATASE"/>
</dbReference>
<comment type="function">
    <text evidence="1 9">Catalyzes the synthesis of GMP from XMP.</text>
</comment>
<dbReference type="PRINTS" id="PR00097">
    <property type="entry name" value="ANTSNTHASEII"/>
</dbReference>
<dbReference type="FunFam" id="3.40.50.880:FF:000001">
    <property type="entry name" value="GMP synthase [glutamine-hydrolyzing]"/>
    <property type="match status" value="1"/>
</dbReference>
<dbReference type="InterPro" id="IPR029062">
    <property type="entry name" value="Class_I_gatase-like"/>
</dbReference>
<evidence type="ECO:0000256" key="6">
    <source>
        <dbReference type="ARBA" id="ARBA00022755"/>
    </source>
</evidence>